<dbReference type="GO" id="GO:0003677">
    <property type="term" value="F:DNA binding"/>
    <property type="evidence" value="ECO:0007669"/>
    <property type="project" value="InterPro"/>
</dbReference>
<organism evidence="2 3">
    <name type="scientific">Rhodocollybia butyracea</name>
    <dbReference type="NCBI Taxonomy" id="206335"/>
    <lineage>
        <taxon>Eukaryota</taxon>
        <taxon>Fungi</taxon>
        <taxon>Dikarya</taxon>
        <taxon>Basidiomycota</taxon>
        <taxon>Agaricomycotina</taxon>
        <taxon>Agaricomycetes</taxon>
        <taxon>Agaricomycetidae</taxon>
        <taxon>Agaricales</taxon>
        <taxon>Marasmiineae</taxon>
        <taxon>Omphalotaceae</taxon>
        <taxon>Rhodocollybia</taxon>
    </lineage>
</organism>
<dbReference type="OrthoDB" id="3037938at2759"/>
<accession>A0A9P5PBV5</accession>
<keyword evidence="1" id="KW-0233">DNA recombination</keyword>
<dbReference type="AlphaFoldDB" id="A0A9P5PBV5"/>
<evidence type="ECO:0000313" key="2">
    <source>
        <dbReference type="EMBL" id="KAF9059892.1"/>
    </source>
</evidence>
<dbReference type="InterPro" id="IPR013762">
    <property type="entry name" value="Integrase-like_cat_sf"/>
</dbReference>
<evidence type="ECO:0000256" key="1">
    <source>
        <dbReference type="ARBA" id="ARBA00023172"/>
    </source>
</evidence>
<proteinExistence type="predicted"/>
<reference evidence="2" key="1">
    <citation type="submission" date="2020-11" db="EMBL/GenBank/DDBJ databases">
        <authorList>
            <consortium name="DOE Joint Genome Institute"/>
            <person name="Ahrendt S."/>
            <person name="Riley R."/>
            <person name="Andreopoulos W."/>
            <person name="Labutti K."/>
            <person name="Pangilinan J."/>
            <person name="Ruiz-Duenas F.J."/>
            <person name="Barrasa J.M."/>
            <person name="Sanchez-Garcia M."/>
            <person name="Camarero S."/>
            <person name="Miyauchi S."/>
            <person name="Serrano A."/>
            <person name="Linde D."/>
            <person name="Babiker R."/>
            <person name="Drula E."/>
            <person name="Ayuso-Fernandez I."/>
            <person name="Pacheco R."/>
            <person name="Padilla G."/>
            <person name="Ferreira P."/>
            <person name="Barriuso J."/>
            <person name="Kellner H."/>
            <person name="Castanera R."/>
            <person name="Alfaro M."/>
            <person name="Ramirez L."/>
            <person name="Pisabarro A.G."/>
            <person name="Kuo A."/>
            <person name="Tritt A."/>
            <person name="Lipzen A."/>
            <person name="He G."/>
            <person name="Yan M."/>
            <person name="Ng V."/>
            <person name="Cullen D."/>
            <person name="Martin F."/>
            <person name="Rosso M.-N."/>
            <person name="Henrissat B."/>
            <person name="Hibbett D."/>
            <person name="Martinez A.T."/>
            <person name="Grigoriev I.V."/>
        </authorList>
    </citation>
    <scope>NUCLEOTIDE SEQUENCE</scope>
    <source>
        <strain evidence="2">AH 40177</strain>
    </source>
</reference>
<dbReference type="SUPFAM" id="SSF56349">
    <property type="entry name" value="DNA breaking-rejoining enzymes"/>
    <property type="match status" value="1"/>
</dbReference>
<sequence length="309" mass="35675">YSSADQRRSALVHAFSRNTQRAQGWNWSEEKKRFVGNPARSVKLQRYLINLYRKKTKDGEFSTSSRGMTAHNMRKIHEMTVRYIQEKNRTNLKGRMNVSDWGGVFKRMEEQAIGLISFRCLLRTCNVVDLTMDDLDFSPLEGNDTHLGITPKSCKTHQMGRQAAFDFYAETDPDMKAFCVVRCVRAWLIMSKITKGYLFPKIYGHDQMQSSDEHISKKSYLENFRSALCEIGEPPELYTNQAFRRGGSVFLLVDRGFKLPDVLRWGKWSVGLKTSTILRYLVADTDLVNIPRRRLMLPAPAQSQQALQL</sequence>
<evidence type="ECO:0000313" key="3">
    <source>
        <dbReference type="Proteomes" id="UP000772434"/>
    </source>
</evidence>
<dbReference type="Gene3D" id="1.10.443.10">
    <property type="entry name" value="Intergrase catalytic core"/>
    <property type="match status" value="1"/>
</dbReference>
<dbReference type="Proteomes" id="UP000772434">
    <property type="component" value="Unassembled WGS sequence"/>
</dbReference>
<dbReference type="EMBL" id="JADNRY010000272">
    <property type="protein sequence ID" value="KAF9059892.1"/>
    <property type="molecule type" value="Genomic_DNA"/>
</dbReference>
<gene>
    <name evidence="2" type="ORF">BDP27DRAFT_1237803</name>
</gene>
<protein>
    <submittedName>
        <fullName evidence="2">Uncharacterized protein</fullName>
    </submittedName>
</protein>
<dbReference type="InterPro" id="IPR011010">
    <property type="entry name" value="DNA_brk_join_enz"/>
</dbReference>
<comment type="caution">
    <text evidence="2">The sequence shown here is derived from an EMBL/GenBank/DDBJ whole genome shotgun (WGS) entry which is preliminary data.</text>
</comment>
<dbReference type="GO" id="GO:0006310">
    <property type="term" value="P:DNA recombination"/>
    <property type="evidence" value="ECO:0007669"/>
    <property type="project" value="UniProtKB-KW"/>
</dbReference>
<keyword evidence="3" id="KW-1185">Reference proteome</keyword>
<feature type="non-terminal residue" evidence="2">
    <location>
        <position position="309"/>
    </location>
</feature>
<dbReference type="GO" id="GO:0015074">
    <property type="term" value="P:DNA integration"/>
    <property type="evidence" value="ECO:0007669"/>
    <property type="project" value="InterPro"/>
</dbReference>
<name>A0A9P5PBV5_9AGAR</name>